<name>A0A7C4VT09_9BACT</name>
<dbReference type="CDD" id="cd00958">
    <property type="entry name" value="DhnA"/>
    <property type="match status" value="1"/>
</dbReference>
<evidence type="ECO:0000256" key="3">
    <source>
        <dbReference type="ARBA" id="ARBA00023141"/>
    </source>
</evidence>
<dbReference type="GO" id="GO:0004332">
    <property type="term" value="F:fructose-bisphosphate aldolase activity"/>
    <property type="evidence" value="ECO:0007669"/>
    <property type="project" value="InterPro"/>
</dbReference>
<evidence type="ECO:0000256" key="2">
    <source>
        <dbReference type="ARBA" id="ARBA00022679"/>
    </source>
</evidence>
<dbReference type="Pfam" id="PF01791">
    <property type="entry name" value="DeoC"/>
    <property type="match status" value="1"/>
</dbReference>
<organism evidence="7">
    <name type="scientific">Desulfatirhabdium butyrativorans</name>
    <dbReference type="NCBI Taxonomy" id="340467"/>
    <lineage>
        <taxon>Bacteria</taxon>
        <taxon>Pseudomonadati</taxon>
        <taxon>Thermodesulfobacteriota</taxon>
        <taxon>Desulfobacteria</taxon>
        <taxon>Desulfobacterales</taxon>
        <taxon>Desulfatirhabdiaceae</taxon>
        <taxon>Desulfatirhabdium</taxon>
    </lineage>
</organism>
<evidence type="ECO:0000256" key="6">
    <source>
        <dbReference type="PIRSR" id="PIRSR038992-1"/>
    </source>
</evidence>
<dbReference type="AlphaFoldDB" id="A0A7C4VT09"/>
<dbReference type="EMBL" id="DSUH01000389">
    <property type="protein sequence ID" value="HGU34552.1"/>
    <property type="molecule type" value="Genomic_DNA"/>
</dbReference>
<feature type="active site" description="Schiff-base intermediate with dihydroxyacetone-P" evidence="6">
    <location>
        <position position="178"/>
    </location>
</feature>
<keyword evidence="7" id="KW-0456">Lyase</keyword>
<sequence>MTDLGKQIRMERIMNRNTGTTVIVPMDHGVSVGPIRGLTDMKSAVQKVAEGGANAIVEHKGLVRAGHRGQGRDIGLIIHLSASTCLSLYPNAKTLVCSVEEAIKLGADAISIHVNLGNGYEKEMLKDFGRISYEARMWGMPLLAMIYPRGENITSEFDVEVIRHAARVGDEMGADIVKVSYTGSSETFRQVVSGCSIPVVIAGGPKMSNDLEVLEMVKGAMDAGGAGASIGRNVFQHNDPTAMVQAISAIVHEGADVDAAYSILKQSGAA</sequence>
<dbReference type="SMART" id="SM01133">
    <property type="entry name" value="DeoC"/>
    <property type="match status" value="1"/>
</dbReference>
<keyword evidence="2" id="KW-0808">Transferase</keyword>
<dbReference type="PANTHER" id="PTHR47916:SF1">
    <property type="entry name" value="3-HYDROXY-5-PHOSPHONOOXYPENTANE-2,4-DIONE THIOLASE"/>
    <property type="match status" value="1"/>
</dbReference>
<evidence type="ECO:0000256" key="4">
    <source>
        <dbReference type="ARBA" id="ARBA00023270"/>
    </source>
</evidence>
<dbReference type="HAMAP" id="MF_00960">
    <property type="entry name" value="ADH_synthase"/>
    <property type="match status" value="1"/>
</dbReference>
<dbReference type="SUPFAM" id="SSF51569">
    <property type="entry name" value="Aldolase"/>
    <property type="match status" value="1"/>
</dbReference>
<gene>
    <name evidence="7" type="ORF">ENS29_17165</name>
</gene>
<dbReference type="InterPro" id="IPR050456">
    <property type="entry name" value="DeoC/FbaB_aldolase"/>
</dbReference>
<dbReference type="InterPro" id="IPR002915">
    <property type="entry name" value="DeoC/FbaB/LacD_aldolase"/>
</dbReference>
<dbReference type="NCBIfam" id="NF005556">
    <property type="entry name" value="PRK07226.1"/>
    <property type="match status" value="1"/>
</dbReference>
<feature type="active site" description="Proton donor" evidence="6">
    <location>
        <position position="147"/>
    </location>
</feature>
<dbReference type="GO" id="GO:0009073">
    <property type="term" value="P:aromatic amino acid family biosynthetic process"/>
    <property type="evidence" value="ECO:0007669"/>
    <property type="project" value="UniProtKB-KW"/>
</dbReference>
<dbReference type="InterPro" id="IPR010210">
    <property type="entry name" value="ADH_synthase"/>
</dbReference>
<accession>A0A7C4VT09</accession>
<protein>
    <recommendedName>
        <fullName evidence="5">2-amino-3,7-dideoxy-D-threo-hept-6-ulosonate synthase</fullName>
        <ecNumber evidence="5">2.2.1.10</ecNumber>
    </recommendedName>
</protein>
<keyword evidence="4" id="KW-0704">Schiff base</keyword>
<dbReference type="PANTHER" id="PTHR47916">
    <property type="entry name" value="FRUCTOSE-BISPHOSPHATE ALDOLASE CLASS 1"/>
    <property type="match status" value="1"/>
</dbReference>
<dbReference type="Gene3D" id="3.20.20.70">
    <property type="entry name" value="Aldolase class I"/>
    <property type="match status" value="1"/>
</dbReference>
<evidence type="ECO:0000256" key="1">
    <source>
        <dbReference type="ARBA" id="ARBA00022605"/>
    </source>
</evidence>
<dbReference type="PIRSF" id="PIRSF038992">
    <property type="entry name" value="Aldolase_Ia"/>
    <property type="match status" value="1"/>
</dbReference>
<reference evidence="7" key="1">
    <citation type="journal article" date="2020" name="mSystems">
        <title>Genome- and Community-Level Interaction Insights into Carbon Utilization and Element Cycling Functions of Hydrothermarchaeota in Hydrothermal Sediment.</title>
        <authorList>
            <person name="Zhou Z."/>
            <person name="Liu Y."/>
            <person name="Xu W."/>
            <person name="Pan J."/>
            <person name="Luo Z.H."/>
            <person name="Li M."/>
        </authorList>
    </citation>
    <scope>NUCLEOTIDE SEQUENCE [LARGE SCALE GENOMIC DNA]</scope>
    <source>
        <strain evidence="7">SpSt-477</strain>
    </source>
</reference>
<dbReference type="InterPro" id="IPR041720">
    <property type="entry name" value="FbaB-like"/>
</dbReference>
<evidence type="ECO:0000256" key="5">
    <source>
        <dbReference type="NCBIfam" id="TIGR01949"/>
    </source>
</evidence>
<keyword evidence="1" id="KW-0028">Amino-acid biosynthesis</keyword>
<dbReference type="GO" id="GO:0016740">
    <property type="term" value="F:transferase activity"/>
    <property type="evidence" value="ECO:0007669"/>
    <property type="project" value="UniProtKB-KW"/>
</dbReference>
<proteinExistence type="inferred from homology"/>
<dbReference type="InterPro" id="IPR013785">
    <property type="entry name" value="Aldolase_TIM"/>
</dbReference>
<evidence type="ECO:0000313" key="7">
    <source>
        <dbReference type="EMBL" id="HGU34552.1"/>
    </source>
</evidence>
<dbReference type="GO" id="GO:0016836">
    <property type="term" value="F:hydro-lyase activity"/>
    <property type="evidence" value="ECO:0007669"/>
    <property type="project" value="InterPro"/>
</dbReference>
<dbReference type="EC" id="2.2.1.10" evidence="5"/>
<keyword evidence="3" id="KW-0057">Aromatic amino acid biosynthesis</keyword>
<comment type="caution">
    <text evidence="7">The sequence shown here is derived from an EMBL/GenBank/DDBJ whole genome shotgun (WGS) entry which is preliminary data.</text>
</comment>
<dbReference type="NCBIfam" id="TIGR01949">
    <property type="entry name" value="ADH_synth"/>
    <property type="match status" value="1"/>
</dbReference>
<dbReference type="GO" id="GO:0008652">
    <property type="term" value="P:amino acid biosynthetic process"/>
    <property type="evidence" value="ECO:0007669"/>
    <property type="project" value="UniProtKB-KW"/>
</dbReference>